<protein>
    <submittedName>
        <fullName evidence="1">Uncharacterized protein</fullName>
    </submittedName>
</protein>
<evidence type="ECO:0000313" key="2">
    <source>
        <dbReference type="Proteomes" id="UP000324222"/>
    </source>
</evidence>
<gene>
    <name evidence="1" type="ORF">E2C01_097133</name>
</gene>
<comment type="caution">
    <text evidence="1">The sequence shown here is derived from an EMBL/GenBank/DDBJ whole genome shotgun (WGS) entry which is preliminary data.</text>
</comment>
<keyword evidence="2" id="KW-1185">Reference proteome</keyword>
<organism evidence="1 2">
    <name type="scientific">Portunus trituberculatus</name>
    <name type="common">Swimming crab</name>
    <name type="synonym">Neptunus trituberculatus</name>
    <dbReference type="NCBI Taxonomy" id="210409"/>
    <lineage>
        <taxon>Eukaryota</taxon>
        <taxon>Metazoa</taxon>
        <taxon>Ecdysozoa</taxon>
        <taxon>Arthropoda</taxon>
        <taxon>Crustacea</taxon>
        <taxon>Multicrustacea</taxon>
        <taxon>Malacostraca</taxon>
        <taxon>Eumalacostraca</taxon>
        <taxon>Eucarida</taxon>
        <taxon>Decapoda</taxon>
        <taxon>Pleocyemata</taxon>
        <taxon>Brachyura</taxon>
        <taxon>Eubrachyura</taxon>
        <taxon>Portunoidea</taxon>
        <taxon>Portunidae</taxon>
        <taxon>Portuninae</taxon>
        <taxon>Portunus</taxon>
    </lineage>
</organism>
<name>A0A5B7K962_PORTR</name>
<accession>A0A5B7K962</accession>
<dbReference type="EMBL" id="VSRR010127816">
    <property type="protein sequence ID" value="MPD01599.1"/>
    <property type="molecule type" value="Genomic_DNA"/>
</dbReference>
<proteinExistence type="predicted"/>
<dbReference type="AlphaFoldDB" id="A0A5B7K962"/>
<evidence type="ECO:0000313" key="1">
    <source>
        <dbReference type="EMBL" id="MPD01599.1"/>
    </source>
</evidence>
<reference evidence="1 2" key="1">
    <citation type="submission" date="2019-05" db="EMBL/GenBank/DDBJ databases">
        <title>Another draft genome of Portunus trituberculatus and its Hox gene families provides insights of decapod evolution.</title>
        <authorList>
            <person name="Jeong J.-H."/>
            <person name="Song I."/>
            <person name="Kim S."/>
            <person name="Choi T."/>
            <person name="Kim D."/>
            <person name="Ryu S."/>
            <person name="Kim W."/>
        </authorList>
    </citation>
    <scope>NUCLEOTIDE SEQUENCE [LARGE SCALE GENOMIC DNA]</scope>
    <source>
        <tissue evidence="1">Muscle</tissue>
    </source>
</reference>
<dbReference type="Proteomes" id="UP000324222">
    <property type="component" value="Unassembled WGS sequence"/>
</dbReference>
<sequence>MIRVLPHPAPVQPSVVVPAWPHPNSPVTISVAVGPWLHTPDTPRHAPPRPATCSLRLLWKGVRETRPSLHSQGKTNRYH</sequence>